<dbReference type="Proteomes" id="UP000433471">
    <property type="component" value="Segment"/>
</dbReference>
<evidence type="ECO:0000313" key="2">
    <source>
        <dbReference type="Proteomes" id="UP000433471"/>
    </source>
</evidence>
<sequence length="246" mass="28397">MLTITQVDSFAQMLENEFLALKDVEFDKENVDELKCLLRCLKDNALFYGHRSEFRLEVSNIVAKTLEKISIDVKSIDDILIFSGFTKNLYHSLMVALGNVAANNRYGINYSIQLVDKLLENRGVITEISDLLKDKEIKKLNYVNVLDCNITSGFCSYISEKTKGITVFENGVVSRLHKEYCRNLKVDTFYPICLGNYDAREAERQFDTNLLKWDSSDYGQARWEHVINFKKYLESEFLTISTPSTF</sequence>
<keyword evidence="2" id="KW-1185">Reference proteome</keyword>
<accession>A0A6B9JAX6</accession>
<gene>
    <name evidence="1" type="ORF">Kuja_1250</name>
</gene>
<organism evidence="1 2">
    <name type="scientific">Vibrio phage vB_VchM_Kuja</name>
    <dbReference type="NCBI Taxonomy" id="2686437"/>
    <lineage>
        <taxon>Viruses</taxon>
        <taxon>Duplodnaviria</taxon>
        <taxon>Heunggongvirae</taxon>
        <taxon>Uroviricota</taxon>
        <taxon>Caudoviricetes</taxon>
        <taxon>Pantevenvirales</taxon>
        <taxon>Ackermannviridae</taxon>
        <taxon>Kujavirus</taxon>
        <taxon>Kujavirus kuja</taxon>
    </lineage>
</organism>
<reference evidence="1 2" key="1">
    <citation type="submission" date="2019-11" db="EMBL/GenBank/DDBJ databases">
        <title>Characterization of a novel member of the family Ackermannviridae.</title>
        <authorList>
            <person name="Maina A.N."/>
            <person name="Mwaura F.B."/>
            <person name="Jumba M."/>
        </authorList>
    </citation>
    <scope>NUCLEOTIDE SEQUENCE [LARGE SCALE GENOMIC DNA]</scope>
</reference>
<name>A0A6B9JAX6_9CAUD</name>
<protein>
    <submittedName>
        <fullName evidence="1">Uncharacterized protein</fullName>
    </submittedName>
</protein>
<proteinExistence type="predicted"/>
<evidence type="ECO:0000313" key="1">
    <source>
        <dbReference type="EMBL" id="QGZ16116.1"/>
    </source>
</evidence>
<dbReference type="EMBL" id="MN718199">
    <property type="protein sequence ID" value="QGZ16116.1"/>
    <property type="molecule type" value="Genomic_DNA"/>
</dbReference>